<keyword evidence="3" id="KW-0012">Acyltransferase</keyword>
<evidence type="ECO:0000256" key="2">
    <source>
        <dbReference type="ARBA" id="ARBA00022679"/>
    </source>
</evidence>
<dbReference type="SMART" id="SM00563">
    <property type="entry name" value="PlsC"/>
    <property type="match status" value="1"/>
</dbReference>
<evidence type="ECO:0000313" key="5">
    <source>
        <dbReference type="EMBL" id="HGT48101.1"/>
    </source>
</evidence>
<protein>
    <recommendedName>
        <fullName evidence="4">Phospholipid/glycerol acyltransferase domain-containing protein</fullName>
    </recommendedName>
</protein>
<accession>A0A832G6X8</accession>
<feature type="domain" description="Phospholipid/glycerol acyltransferase" evidence="4">
    <location>
        <begin position="44"/>
        <end position="165"/>
    </location>
</feature>
<dbReference type="EMBL" id="DSVI01000010">
    <property type="protein sequence ID" value="HGT48101.1"/>
    <property type="molecule type" value="Genomic_DNA"/>
</dbReference>
<dbReference type="PANTHER" id="PTHR10434:SF11">
    <property type="entry name" value="1-ACYL-SN-GLYCEROL-3-PHOSPHATE ACYLTRANSFERASE"/>
    <property type="match status" value="1"/>
</dbReference>
<dbReference type="InterPro" id="IPR002123">
    <property type="entry name" value="Plipid/glycerol_acylTrfase"/>
</dbReference>
<comment type="pathway">
    <text evidence="1">Lipid metabolism.</text>
</comment>
<organism evidence="5">
    <name type="scientific">Ignavibacterium album</name>
    <dbReference type="NCBI Taxonomy" id="591197"/>
    <lineage>
        <taxon>Bacteria</taxon>
        <taxon>Pseudomonadati</taxon>
        <taxon>Ignavibacteriota</taxon>
        <taxon>Ignavibacteria</taxon>
        <taxon>Ignavibacteriales</taxon>
        <taxon>Ignavibacteriaceae</taxon>
        <taxon>Ignavibacterium</taxon>
    </lineage>
</organism>
<keyword evidence="2" id="KW-0808">Transferase</keyword>
<dbReference type="Pfam" id="PF01553">
    <property type="entry name" value="Acyltransferase"/>
    <property type="match status" value="1"/>
</dbReference>
<gene>
    <name evidence="5" type="ORF">ENS56_08700</name>
</gene>
<sequence>MIKAEQNKLALFVFDIYLDRLLKKYFHDFILVNEFPIIKSDKSLILAPNHFSWWDGFFVYYSMKKLTGKKIFIMMLEEQLKRYWFFQKIGCFSTNPKNKQSTVVTLKYTIELLKNPENCVVIFPQGEIEPFDKNPLSYNKGIEFLAEHSTNEFDILPIANKIYYTNQKLPFILMRAHHLINSKDIKDRSVSLFNEFQNNLNALYGHNSIEGKSIFRI</sequence>
<dbReference type="CDD" id="cd06551">
    <property type="entry name" value="LPLAT"/>
    <property type="match status" value="1"/>
</dbReference>
<proteinExistence type="predicted"/>
<comment type="caution">
    <text evidence="5">The sequence shown here is derived from an EMBL/GenBank/DDBJ whole genome shotgun (WGS) entry which is preliminary data.</text>
</comment>
<evidence type="ECO:0000256" key="1">
    <source>
        <dbReference type="ARBA" id="ARBA00005189"/>
    </source>
</evidence>
<dbReference type="SUPFAM" id="SSF69593">
    <property type="entry name" value="Glycerol-3-phosphate (1)-acyltransferase"/>
    <property type="match status" value="1"/>
</dbReference>
<dbReference type="GO" id="GO:0006654">
    <property type="term" value="P:phosphatidic acid biosynthetic process"/>
    <property type="evidence" value="ECO:0007669"/>
    <property type="project" value="TreeGrafter"/>
</dbReference>
<evidence type="ECO:0000256" key="3">
    <source>
        <dbReference type="ARBA" id="ARBA00023315"/>
    </source>
</evidence>
<dbReference type="PANTHER" id="PTHR10434">
    <property type="entry name" value="1-ACYL-SN-GLYCEROL-3-PHOSPHATE ACYLTRANSFERASE"/>
    <property type="match status" value="1"/>
</dbReference>
<reference evidence="5" key="1">
    <citation type="journal article" date="2020" name="mSystems">
        <title>Genome- and Community-Level Interaction Insights into Carbon Utilization and Element Cycling Functions of Hydrothermarchaeota in Hydrothermal Sediment.</title>
        <authorList>
            <person name="Zhou Z."/>
            <person name="Liu Y."/>
            <person name="Xu W."/>
            <person name="Pan J."/>
            <person name="Luo Z.H."/>
            <person name="Li M."/>
        </authorList>
    </citation>
    <scope>NUCLEOTIDE SEQUENCE [LARGE SCALE GENOMIC DNA]</scope>
    <source>
        <strain evidence="5">SpSt-500</strain>
    </source>
</reference>
<evidence type="ECO:0000259" key="4">
    <source>
        <dbReference type="SMART" id="SM00563"/>
    </source>
</evidence>
<dbReference type="GO" id="GO:0005886">
    <property type="term" value="C:plasma membrane"/>
    <property type="evidence" value="ECO:0007669"/>
    <property type="project" value="TreeGrafter"/>
</dbReference>
<name>A0A832G6X8_9BACT</name>
<dbReference type="AlphaFoldDB" id="A0A832G6X8"/>
<dbReference type="GO" id="GO:0003841">
    <property type="term" value="F:1-acylglycerol-3-phosphate O-acyltransferase activity"/>
    <property type="evidence" value="ECO:0007669"/>
    <property type="project" value="TreeGrafter"/>
</dbReference>